<evidence type="ECO:0000259" key="1">
    <source>
        <dbReference type="PROSITE" id="PS50042"/>
    </source>
</evidence>
<feature type="non-terminal residue" evidence="2">
    <location>
        <position position="64"/>
    </location>
</feature>
<evidence type="ECO:0000313" key="2">
    <source>
        <dbReference type="EMBL" id="KFM57853.1"/>
    </source>
</evidence>
<evidence type="ECO:0000313" key="3">
    <source>
        <dbReference type="Proteomes" id="UP000054359"/>
    </source>
</evidence>
<dbReference type="SUPFAM" id="SSF51206">
    <property type="entry name" value="cAMP-binding domain-like"/>
    <property type="match status" value="1"/>
</dbReference>
<accession>A0A087SYB4</accession>
<dbReference type="STRING" id="407821.A0A087SYB4"/>
<dbReference type="AlphaFoldDB" id="A0A087SYB4"/>
<dbReference type="OrthoDB" id="5353557at2759"/>
<dbReference type="Pfam" id="PF25562">
    <property type="entry name" value="CNBH_CNNM2_C"/>
    <property type="match status" value="1"/>
</dbReference>
<gene>
    <name evidence="2" type="ORF">X975_15990</name>
</gene>
<dbReference type="InterPro" id="IPR018490">
    <property type="entry name" value="cNMP-bd_dom_sf"/>
</dbReference>
<proteinExistence type="predicted"/>
<dbReference type="Proteomes" id="UP000054359">
    <property type="component" value="Unassembled WGS sequence"/>
</dbReference>
<name>A0A087SYB4_STEMI</name>
<dbReference type="InterPro" id="IPR000595">
    <property type="entry name" value="cNMP-bd_dom"/>
</dbReference>
<reference evidence="2 3" key="1">
    <citation type="submission" date="2013-11" db="EMBL/GenBank/DDBJ databases">
        <title>Genome sequencing of Stegodyphus mimosarum.</title>
        <authorList>
            <person name="Bechsgaard J."/>
        </authorList>
    </citation>
    <scope>NUCLEOTIDE SEQUENCE [LARGE SCALE GENOMIC DNA]</scope>
</reference>
<dbReference type="EMBL" id="KK112514">
    <property type="protein sequence ID" value="KFM57853.1"/>
    <property type="molecule type" value="Genomic_DNA"/>
</dbReference>
<dbReference type="PROSITE" id="PS50042">
    <property type="entry name" value="CNMP_BINDING_3"/>
    <property type="match status" value="1"/>
</dbReference>
<feature type="domain" description="Cyclic nucleotide-binding" evidence="1">
    <location>
        <begin position="16"/>
        <end position="64"/>
    </location>
</feature>
<sequence>MAQDVYLKSKPGKEDYVPSSNILYQSGKASDYFILILEGRCLVTVGRENLTFETGPFTSFGLPA</sequence>
<keyword evidence="3" id="KW-1185">Reference proteome</keyword>
<protein>
    <submittedName>
        <fullName evidence="2">Metal transporter CNNM4</fullName>
    </submittedName>
</protein>
<organism evidence="2 3">
    <name type="scientific">Stegodyphus mimosarum</name>
    <name type="common">African social velvet spider</name>
    <dbReference type="NCBI Taxonomy" id="407821"/>
    <lineage>
        <taxon>Eukaryota</taxon>
        <taxon>Metazoa</taxon>
        <taxon>Ecdysozoa</taxon>
        <taxon>Arthropoda</taxon>
        <taxon>Chelicerata</taxon>
        <taxon>Arachnida</taxon>
        <taxon>Araneae</taxon>
        <taxon>Araneomorphae</taxon>
        <taxon>Entelegynae</taxon>
        <taxon>Eresoidea</taxon>
        <taxon>Eresidae</taxon>
        <taxon>Stegodyphus</taxon>
    </lineage>
</organism>